<accession>A0A813KLQ3</accession>
<dbReference type="Proteomes" id="UP000626109">
    <property type="component" value="Unassembled WGS sequence"/>
</dbReference>
<proteinExistence type="predicted"/>
<gene>
    <name evidence="1" type="ORF">PGLA2088_LOCUS34736</name>
</gene>
<evidence type="ECO:0000313" key="2">
    <source>
        <dbReference type="Proteomes" id="UP000626109"/>
    </source>
</evidence>
<organism evidence="1 2">
    <name type="scientific">Polarella glacialis</name>
    <name type="common">Dinoflagellate</name>
    <dbReference type="NCBI Taxonomy" id="89957"/>
    <lineage>
        <taxon>Eukaryota</taxon>
        <taxon>Sar</taxon>
        <taxon>Alveolata</taxon>
        <taxon>Dinophyceae</taxon>
        <taxon>Suessiales</taxon>
        <taxon>Suessiaceae</taxon>
        <taxon>Polarella</taxon>
    </lineage>
</organism>
<sequence>MHRTACGAQLKTVARLVWEKGLLAAVEGDMVCLPPGRQRFSQPDRKLLADRGLNICGLSRKLVHEDDMLCSSRSIEGKKRGQMFHNARIRAHNRGVKFDLETMKAILH</sequence>
<evidence type="ECO:0000313" key="1">
    <source>
        <dbReference type="EMBL" id="CAE8707965.1"/>
    </source>
</evidence>
<name>A0A813KLQ3_POLGL</name>
<dbReference type="EMBL" id="CAJNNW010031544">
    <property type="protein sequence ID" value="CAE8707965.1"/>
    <property type="molecule type" value="Genomic_DNA"/>
</dbReference>
<reference evidence="1" key="1">
    <citation type="submission" date="2021-02" db="EMBL/GenBank/DDBJ databases">
        <authorList>
            <person name="Dougan E. K."/>
            <person name="Rhodes N."/>
            <person name="Thang M."/>
            <person name="Chan C."/>
        </authorList>
    </citation>
    <scope>NUCLEOTIDE SEQUENCE</scope>
</reference>
<protein>
    <submittedName>
        <fullName evidence="1">Uncharacterized protein</fullName>
    </submittedName>
</protein>
<comment type="caution">
    <text evidence="1">The sequence shown here is derived from an EMBL/GenBank/DDBJ whole genome shotgun (WGS) entry which is preliminary data.</text>
</comment>
<dbReference type="AlphaFoldDB" id="A0A813KLQ3"/>